<feature type="region of interest" description="Disordered" evidence="1">
    <location>
        <begin position="1"/>
        <end position="64"/>
    </location>
</feature>
<protein>
    <submittedName>
        <fullName evidence="2">Uncharacterized protein</fullName>
    </submittedName>
</protein>
<feature type="non-terminal residue" evidence="2">
    <location>
        <position position="1"/>
    </location>
</feature>
<evidence type="ECO:0000313" key="2">
    <source>
        <dbReference type="EMBL" id="CAA9248929.1"/>
    </source>
</evidence>
<dbReference type="EMBL" id="CADCTN010000143">
    <property type="protein sequence ID" value="CAA9248929.1"/>
    <property type="molecule type" value="Genomic_DNA"/>
</dbReference>
<evidence type="ECO:0000256" key="1">
    <source>
        <dbReference type="SAM" id="MobiDB-lite"/>
    </source>
</evidence>
<dbReference type="AlphaFoldDB" id="A0A6J4ICR8"/>
<name>A0A6J4ICR8_9ACTN</name>
<feature type="compositionally biased region" description="Basic residues" evidence="1">
    <location>
        <begin position="33"/>
        <end position="43"/>
    </location>
</feature>
<feature type="compositionally biased region" description="Basic and acidic residues" evidence="1">
    <location>
        <begin position="17"/>
        <end position="32"/>
    </location>
</feature>
<feature type="non-terminal residue" evidence="2">
    <location>
        <position position="64"/>
    </location>
</feature>
<reference evidence="2" key="1">
    <citation type="submission" date="2020-02" db="EMBL/GenBank/DDBJ databases">
        <authorList>
            <person name="Meier V. D."/>
        </authorList>
    </citation>
    <scope>NUCLEOTIDE SEQUENCE</scope>
    <source>
        <strain evidence="2">AVDCRST_MAG52</strain>
    </source>
</reference>
<accession>A0A6J4ICR8</accession>
<gene>
    <name evidence="2" type="ORF">AVDCRST_MAG52-2037</name>
</gene>
<sequence length="64" mass="6807">ATAGVLGPARPSVRPDAGPERGPRPRVLDARRAQRRRCHRRRPAGAQGVAGHLRGLRGARQGAV</sequence>
<proteinExistence type="predicted"/>
<organism evidence="2">
    <name type="scientific">uncultured Blastococcus sp</name>
    <dbReference type="NCBI Taxonomy" id="217144"/>
    <lineage>
        <taxon>Bacteria</taxon>
        <taxon>Bacillati</taxon>
        <taxon>Actinomycetota</taxon>
        <taxon>Actinomycetes</taxon>
        <taxon>Geodermatophilales</taxon>
        <taxon>Geodermatophilaceae</taxon>
        <taxon>Blastococcus</taxon>
        <taxon>environmental samples</taxon>
    </lineage>
</organism>